<accession>A0A0K0QPL7</accession>
<feature type="chain" id="PRO_5005451953" evidence="1">
    <location>
        <begin position="21"/>
        <end position="167"/>
    </location>
</feature>
<name>A0A0K0QPL7_BLAGE</name>
<reference evidence="2" key="1">
    <citation type="submission" date="2015-02" db="EMBL/GenBank/DDBJ databases">
        <authorList>
            <person name="Chooi Y.-H."/>
        </authorList>
    </citation>
    <scope>NUCLEOTIDE SEQUENCE</scope>
</reference>
<dbReference type="GO" id="GO:0007218">
    <property type="term" value="P:neuropeptide signaling pathway"/>
    <property type="evidence" value="ECO:0007669"/>
    <property type="project" value="UniProtKB-KW"/>
</dbReference>
<sequence>MKLLALLVVTIAATSVPSSASPIQSDALRESAFRDYRADSGDEENVVRHLDSIGGGHLLRELDGLSHFPRRTRSGLDSLSGASFGGNKRFDTLSGISFGNQKRNFDEIDRSGFNSFVKKNLDEIDRSGFDSFVKRNFDEIDRVGFGSFVKRNAPLFLTRYYDKQENH</sequence>
<keyword evidence="2" id="KW-0527">Neuropeptide</keyword>
<evidence type="ECO:0000313" key="2">
    <source>
        <dbReference type="EMBL" id="AKR13995.1"/>
    </source>
</evidence>
<feature type="signal peptide" evidence="1">
    <location>
        <begin position="1"/>
        <end position="20"/>
    </location>
</feature>
<dbReference type="AlphaFoldDB" id="A0A0K0QPL7"/>
<protein>
    <submittedName>
        <fullName evidence="2">Orcokinin A neuropeptide</fullName>
    </submittedName>
</protein>
<organism evidence="2">
    <name type="scientific">Blattella germanica</name>
    <name type="common">German cockroach</name>
    <name type="synonym">Blatta germanica</name>
    <dbReference type="NCBI Taxonomy" id="6973"/>
    <lineage>
        <taxon>Eukaryota</taxon>
        <taxon>Metazoa</taxon>
        <taxon>Ecdysozoa</taxon>
        <taxon>Arthropoda</taxon>
        <taxon>Hexapoda</taxon>
        <taxon>Insecta</taxon>
        <taxon>Pterygota</taxon>
        <taxon>Neoptera</taxon>
        <taxon>Polyneoptera</taxon>
        <taxon>Dictyoptera</taxon>
        <taxon>Blattodea</taxon>
        <taxon>Blaberoidea</taxon>
        <taxon>Blattellidae</taxon>
        <taxon>Blattella</taxon>
    </lineage>
</organism>
<evidence type="ECO:0000256" key="1">
    <source>
        <dbReference type="SAM" id="SignalP"/>
    </source>
</evidence>
<keyword evidence="1" id="KW-0732">Signal</keyword>
<proteinExistence type="evidence at transcript level"/>
<dbReference type="EMBL" id="KP744806">
    <property type="protein sequence ID" value="AKR13995.1"/>
    <property type="molecule type" value="mRNA"/>
</dbReference>